<dbReference type="Proteomes" id="UP000004810">
    <property type="component" value="Unassembled WGS sequence"/>
</dbReference>
<dbReference type="AlphaFoldDB" id="J9F8P4"/>
<feature type="compositionally biased region" description="Basic and acidic residues" evidence="1">
    <location>
        <begin position="108"/>
        <end position="118"/>
    </location>
</feature>
<accession>J9F8P4</accession>
<reference evidence="3" key="1">
    <citation type="submission" date="2012-08" db="EMBL/GenBank/DDBJ databases">
        <title>The Genome Sequence of Wuchereria bancrofti.</title>
        <authorList>
            <person name="Nutman T.B."/>
            <person name="Fink D.L."/>
            <person name="Russ C."/>
            <person name="Young S."/>
            <person name="Zeng Q."/>
            <person name="Koehrsen M."/>
            <person name="Alvarado L."/>
            <person name="Berlin A."/>
            <person name="Chapman S.B."/>
            <person name="Chen Z."/>
            <person name="Freedman E."/>
            <person name="Gellesch M."/>
            <person name="Goldberg J."/>
            <person name="Griggs A."/>
            <person name="Gujja S."/>
            <person name="Heilman E.R."/>
            <person name="Heiman D."/>
            <person name="Hepburn T."/>
            <person name="Howarth C."/>
            <person name="Jen D."/>
            <person name="Larson L."/>
            <person name="Lewis B."/>
            <person name="Mehta T."/>
            <person name="Park D."/>
            <person name="Pearson M."/>
            <person name="Roberts A."/>
            <person name="Saif S."/>
            <person name="Shea T."/>
            <person name="Shenoy N."/>
            <person name="Sisk P."/>
            <person name="Stolte C."/>
            <person name="Sykes S."/>
            <person name="Walk T."/>
            <person name="White J."/>
            <person name="Yandava C."/>
            <person name="Haas B."/>
            <person name="Henn M.R."/>
            <person name="Nusbaum C."/>
            <person name="Birren B."/>
        </authorList>
    </citation>
    <scope>NUCLEOTIDE SEQUENCE [LARGE SCALE GENOMIC DNA]</scope>
    <source>
        <strain evidence="3">NA</strain>
    </source>
</reference>
<feature type="compositionally biased region" description="Polar residues" evidence="1">
    <location>
        <begin position="95"/>
        <end position="105"/>
    </location>
</feature>
<name>J9F8P4_WUCBA</name>
<evidence type="ECO:0000313" key="2">
    <source>
        <dbReference type="EMBL" id="EJW85912.1"/>
    </source>
</evidence>
<gene>
    <name evidence="2" type="ORF">WUBG_03175</name>
</gene>
<protein>
    <submittedName>
        <fullName evidence="2">Uncharacterized protein</fullName>
    </submittedName>
</protein>
<feature type="region of interest" description="Disordered" evidence="1">
    <location>
        <begin position="1"/>
        <end position="50"/>
    </location>
</feature>
<proteinExistence type="predicted"/>
<feature type="non-terminal residue" evidence="2">
    <location>
        <position position="118"/>
    </location>
</feature>
<evidence type="ECO:0000256" key="1">
    <source>
        <dbReference type="SAM" id="MobiDB-lite"/>
    </source>
</evidence>
<organism evidence="2 3">
    <name type="scientific">Wuchereria bancrofti</name>
    <dbReference type="NCBI Taxonomy" id="6293"/>
    <lineage>
        <taxon>Eukaryota</taxon>
        <taxon>Metazoa</taxon>
        <taxon>Ecdysozoa</taxon>
        <taxon>Nematoda</taxon>
        <taxon>Chromadorea</taxon>
        <taxon>Rhabditida</taxon>
        <taxon>Spirurina</taxon>
        <taxon>Spiruromorpha</taxon>
        <taxon>Filarioidea</taxon>
        <taxon>Onchocercidae</taxon>
        <taxon>Wuchereria</taxon>
    </lineage>
</organism>
<feature type="region of interest" description="Disordered" evidence="1">
    <location>
        <begin position="95"/>
        <end position="118"/>
    </location>
</feature>
<evidence type="ECO:0000313" key="3">
    <source>
        <dbReference type="Proteomes" id="UP000004810"/>
    </source>
</evidence>
<sequence>MCNVCNKKLKEGSGNGSPKKASAEHKTTAKTTKAKNSMMKETTKAKPLTNEQVQHTVNVVEQEIAAIKLNTLKAMKVPKLRNESIPKRQYLMSTQGQKINQSSSPIKLEQKELVQSKK</sequence>
<comment type="caution">
    <text evidence="2">The sequence shown here is derived from an EMBL/GenBank/DDBJ whole genome shotgun (WGS) entry which is preliminary data.</text>
</comment>
<dbReference type="EMBL" id="ADBV01000945">
    <property type="protein sequence ID" value="EJW85912.1"/>
    <property type="molecule type" value="Genomic_DNA"/>
</dbReference>